<reference evidence="1 2" key="1">
    <citation type="journal article" date="2012" name="J. Bacteriol.">
        <title>Complete Genome Sequence of Borrelia crocidurae.</title>
        <authorList>
            <person name="Elbir H."/>
            <person name="Gimenez G."/>
            <person name="Robert C."/>
            <person name="Bergstrom S."/>
            <person name="Cutler S."/>
            <person name="Raoult D."/>
            <person name="Drancourt M."/>
        </authorList>
    </citation>
    <scope>NUCLEOTIDE SEQUENCE [LARGE SCALE GENOMIC DNA]</scope>
    <source>
        <strain evidence="1 2">Achema</strain>
        <plasmid evidence="2">unnamed10</plasmid>
    </source>
</reference>
<dbReference type="PATRIC" id="fig|1155096.3.peg.1100"/>
<dbReference type="AlphaFoldDB" id="I0FEF2"/>
<dbReference type="HOGENOM" id="CLU_1044552_0_0_12"/>
<dbReference type="InterPro" id="IPR005096">
    <property type="entry name" value="DUF276"/>
</dbReference>
<accession>I0FEF2</accession>
<proteinExistence type="predicted"/>
<dbReference type="EMBL" id="CP003436">
    <property type="protein sequence ID" value="AFI31858.1"/>
    <property type="molecule type" value="Genomic_DNA"/>
</dbReference>
<evidence type="ECO:0000313" key="1">
    <source>
        <dbReference type="EMBL" id="AFI31858.1"/>
    </source>
</evidence>
<dbReference type="Proteomes" id="UP000005212">
    <property type="component" value="Plasmid unnamed10"/>
</dbReference>
<geneLocation type="plasmid" evidence="2">
    <name>unnamed10</name>
</geneLocation>
<sequence>MSIAFDSDFGIQKQDIKQLVNAKREYLRNKYNIVINDDPSTIYNIIATSLAIKECELIAEVNKLFDALKPDSTYWQAIKKHITIQSTTYEAVKSALLSLSGVRHANIKSSAGKVNIYLILEDEMMNNDKTEITSTALKAKIWDTLYLTCPVGTVFDGDILIDGLNDNNQKIDYKISFGKRKYAFLKIKYKVDLKNYMYLNVDSHIRNIYFRIKKNNYGDMGLSFEYQDFFAPVNEIKGVHCLNVSIAVKDDLNTKITAIESSEFKENQNVAIKDNEILDLEFTAERLIIDISS</sequence>
<dbReference type="RefSeq" id="WP_014683229.1">
    <property type="nucleotide sequence ID" value="NC_017779.1"/>
</dbReference>
<name>I0FEF2_BORCA</name>
<dbReference type="Pfam" id="PF03434">
    <property type="entry name" value="DUF276"/>
    <property type="match status" value="1"/>
</dbReference>
<reference evidence="2" key="2">
    <citation type="submission" date="2012-03" db="EMBL/GenBank/DDBJ databases">
        <title>Complete genome sequence of Borrelia crocidurae.</title>
        <authorList>
            <person name="Elbir H."/>
            <person name="Gimenez G."/>
            <person name="Robert C."/>
            <person name="Raoult D."/>
            <person name="Drancourt M."/>
        </authorList>
    </citation>
    <scope>NUCLEOTIDE SEQUENCE [LARGE SCALE GENOMIC DNA]</scope>
    <source>
        <strain evidence="2">Achema</strain>
        <plasmid evidence="2">unnamed10</plasmid>
    </source>
</reference>
<organism evidence="1 2">
    <name type="scientific">Borrelia crocidurae (strain Achema)</name>
    <dbReference type="NCBI Taxonomy" id="1155096"/>
    <lineage>
        <taxon>Bacteria</taxon>
        <taxon>Pseudomonadati</taxon>
        <taxon>Spirochaetota</taxon>
        <taxon>Spirochaetia</taxon>
        <taxon>Spirochaetales</taxon>
        <taxon>Borreliaceae</taxon>
        <taxon>Borrelia</taxon>
    </lineage>
</organism>
<protein>
    <submittedName>
        <fullName evidence="1">DUF276-containing protein</fullName>
    </submittedName>
</protein>
<keyword evidence="1" id="KW-0614">Plasmid</keyword>
<gene>
    <name evidence="1" type="ordered locus">Q7M_1511</name>
</gene>
<dbReference type="KEGG" id="bcw:Q7M_1511"/>
<evidence type="ECO:0000313" key="2">
    <source>
        <dbReference type="Proteomes" id="UP000005212"/>
    </source>
</evidence>